<evidence type="ECO:0000256" key="2">
    <source>
        <dbReference type="SAM" id="MobiDB-lite"/>
    </source>
</evidence>
<feature type="compositionally biased region" description="Basic and acidic residues" evidence="2">
    <location>
        <begin position="533"/>
        <end position="545"/>
    </location>
</feature>
<keyword evidence="1" id="KW-0175">Coiled coil</keyword>
<gene>
    <name evidence="3" type="ORF">T03_1707</name>
</gene>
<feature type="coiled-coil region" evidence="1">
    <location>
        <begin position="696"/>
        <end position="733"/>
    </location>
</feature>
<proteinExistence type="predicted"/>
<reference evidence="3 4" key="1">
    <citation type="submission" date="2015-01" db="EMBL/GenBank/DDBJ databases">
        <title>Evolution of Trichinella species and genotypes.</title>
        <authorList>
            <person name="Korhonen P.K."/>
            <person name="Edoardo P."/>
            <person name="Giuseppe L.R."/>
            <person name="Gasser R.B."/>
        </authorList>
    </citation>
    <scope>NUCLEOTIDE SEQUENCE [LARGE SCALE GENOMIC DNA]</scope>
    <source>
        <strain evidence="3">ISS120</strain>
    </source>
</reference>
<dbReference type="AlphaFoldDB" id="A0A0V1DIA3"/>
<protein>
    <recommendedName>
        <fullName evidence="5">Inner centromere protein ARK-binding domain-containing protein</fullName>
    </recommendedName>
</protein>
<dbReference type="EMBL" id="JYDI01000001">
    <property type="protein sequence ID" value="KRY61337.1"/>
    <property type="molecule type" value="Genomic_DNA"/>
</dbReference>
<evidence type="ECO:0000313" key="3">
    <source>
        <dbReference type="EMBL" id="KRY61337.1"/>
    </source>
</evidence>
<feature type="coiled-coil region" evidence="1">
    <location>
        <begin position="366"/>
        <end position="463"/>
    </location>
</feature>
<comment type="caution">
    <text evidence="3">The sequence shown here is derived from an EMBL/GenBank/DDBJ whole genome shotgun (WGS) entry which is preliminary data.</text>
</comment>
<sequence>MNEAFNYGFFKFMYGQSKKVVSLFFSVVVLLQMARRKLTRSLSKNMQLFQNPSLHSQMLSFQDLVSKRFKMLEAVERVLDKETLDEEVIKNLGKRFPEISGHLTEFLEREKKENNVSTFLPKEQENLRENVEREYEKVESINPDEEIPTLIVEQKLQEFSEQNSTQHKKFSEQKMMDVILNLQEAVEKLNNSCLLKNEETKPCAVVHASTNTDDVELHEERTKMMTLYADLFSVVQRMGDDLKWLHEKQTMLHEQFASLNDCMKAVEDLANAVKNPIVEPVEVVNRDELRDQREAEMLELLSLKLEVSENSKQLKDIFSHLEDVKHIISSKTELMHNQLTSLVEETMELKRCRKQEIVQSAKELKFNEIQAELQTLKIELLEKQNNFDSCKRQFSADIKMLKKIQMEKDEKLLELEKMKEQLHNSDEERKRMQSELSEKAAMIKDLEAKIKEKDECITKLQASELTTTAKQRGETMLKSKNPKVLINKKAPVNAGNVKTAKDLGTERLNQALKRHQETPMKTPSLFTPAKKPSLLEKRKAEKEANSEGISESLIKSPGSFLQVPGTSGVKFPKPSPLSVNKTPIASPACRLDKLASTYSQHSLNEPFGADETSTLQLTEHSMNYEMTVYDSDDNPVDNEKQTKKVPTWANESNVQLIVERQGNDLFPEEDFTALVDDKKIQTEGVTQDMMYYLRSFASLESETEVAMKKLAKEEERQRKKAEFEAKKKEMLQKAIIHHRIIVAEPIQENSTNSSAAVTPSTQYVNLPTSFHELIATSSFATAAASNGVSSSLDLSMIPMDKLLAILMDMRKDIAKIEHDAVKLSNYLDKNNLWDKVSSDNAFYNWAVIQKNLENAANSPPAKKSKVQVKFENTVVSRQYSGNDFKK</sequence>
<name>A0A0V1DIA3_TRIBR</name>
<accession>A0A0V1DIA3</accession>
<feature type="non-terminal residue" evidence="3">
    <location>
        <position position="886"/>
    </location>
</feature>
<organism evidence="3 4">
    <name type="scientific">Trichinella britovi</name>
    <name type="common">Parasitic roundworm</name>
    <dbReference type="NCBI Taxonomy" id="45882"/>
    <lineage>
        <taxon>Eukaryota</taxon>
        <taxon>Metazoa</taxon>
        <taxon>Ecdysozoa</taxon>
        <taxon>Nematoda</taxon>
        <taxon>Enoplea</taxon>
        <taxon>Dorylaimia</taxon>
        <taxon>Trichinellida</taxon>
        <taxon>Trichinellidae</taxon>
        <taxon>Trichinella</taxon>
    </lineage>
</organism>
<evidence type="ECO:0000256" key="1">
    <source>
        <dbReference type="SAM" id="Coils"/>
    </source>
</evidence>
<dbReference type="Proteomes" id="UP000054653">
    <property type="component" value="Unassembled WGS sequence"/>
</dbReference>
<keyword evidence="4" id="KW-1185">Reference proteome</keyword>
<evidence type="ECO:0008006" key="5">
    <source>
        <dbReference type="Google" id="ProtNLM"/>
    </source>
</evidence>
<evidence type="ECO:0000313" key="4">
    <source>
        <dbReference type="Proteomes" id="UP000054653"/>
    </source>
</evidence>
<feature type="region of interest" description="Disordered" evidence="2">
    <location>
        <begin position="515"/>
        <end position="551"/>
    </location>
</feature>